<keyword evidence="4" id="KW-1185">Reference proteome</keyword>
<dbReference type="Proteomes" id="UP000256710">
    <property type="component" value="Unassembled WGS sequence"/>
</dbReference>
<geneLocation type="plasmid" evidence="3">
    <name>ii</name>
</geneLocation>
<gene>
    <name evidence="1" type="ORF">CBM2605_B130053</name>
    <name evidence="2" type="ORF">CBM2607_MP20251</name>
</gene>
<protein>
    <submittedName>
        <fullName evidence="2">Uncharacterized protein</fullName>
    </submittedName>
</protein>
<keyword evidence="2" id="KW-0614">Plasmid</keyword>
<dbReference type="EMBL" id="OFTC01000036">
    <property type="protein sequence ID" value="SOZ38756.1"/>
    <property type="molecule type" value="Genomic_DNA"/>
</dbReference>
<dbReference type="EMBL" id="LT984807">
    <property type="protein sequence ID" value="SPD59599.1"/>
    <property type="molecule type" value="Genomic_DNA"/>
</dbReference>
<accession>A0A375HMZ0</accession>
<evidence type="ECO:0000313" key="3">
    <source>
        <dbReference type="Proteomes" id="UP000255168"/>
    </source>
</evidence>
<name>A0A375HMZ0_9BURK</name>
<geneLocation type="plasmid" evidence="2">
    <name>II</name>
</geneLocation>
<evidence type="ECO:0000313" key="2">
    <source>
        <dbReference type="EMBL" id="SPD59599.1"/>
    </source>
</evidence>
<dbReference type="AlphaFoldDB" id="A0A375HMZ0"/>
<evidence type="ECO:0000313" key="4">
    <source>
        <dbReference type="Proteomes" id="UP000256710"/>
    </source>
</evidence>
<evidence type="ECO:0000313" key="1">
    <source>
        <dbReference type="EMBL" id="SOZ38756.1"/>
    </source>
</evidence>
<proteinExistence type="predicted"/>
<sequence length="94" mass="9940">MPRRPGGPWCCARQRAAPAVQAPRHRAPGAGQQRVREIAVTGGARRVGLTARRADYVGTEPGGAGRPRCIDSGRAVSDAYQPARVRGLESLPEA</sequence>
<dbReference type="Proteomes" id="UP000255168">
    <property type="component" value="Plasmid II"/>
</dbReference>
<reference evidence="3 4" key="1">
    <citation type="submission" date="2018-01" db="EMBL/GenBank/DDBJ databases">
        <authorList>
            <person name="Clerissi C."/>
        </authorList>
    </citation>
    <scope>NUCLEOTIDE SEQUENCE [LARGE SCALE GENOMIC DNA]</scope>
    <source>
        <strain evidence="1">Cupriavidus taiwanensis STM 6082</strain>
        <strain evidence="2">Cupriavidus taiwanensis STM 6160</strain>
        <plasmid evidence="2">II</plasmid>
        <plasmid evidence="3">ii</plasmid>
    </source>
</reference>
<organism evidence="2 3">
    <name type="scientific">Cupriavidus neocaledonicus</name>
    <dbReference type="NCBI Taxonomy" id="1040979"/>
    <lineage>
        <taxon>Bacteria</taxon>
        <taxon>Pseudomonadati</taxon>
        <taxon>Pseudomonadota</taxon>
        <taxon>Betaproteobacteria</taxon>
        <taxon>Burkholderiales</taxon>
        <taxon>Burkholderiaceae</taxon>
        <taxon>Cupriavidus</taxon>
    </lineage>
</organism>